<evidence type="ECO:0000313" key="2">
    <source>
        <dbReference type="EMBL" id="VEL22849.1"/>
    </source>
</evidence>
<comment type="caution">
    <text evidence="2">The sequence shown here is derived from an EMBL/GenBank/DDBJ whole genome shotgun (WGS) entry which is preliminary data.</text>
</comment>
<proteinExistence type="predicted"/>
<dbReference type="Proteomes" id="UP000784294">
    <property type="component" value="Unassembled WGS sequence"/>
</dbReference>
<accession>A0A448WXT6</accession>
<protein>
    <submittedName>
        <fullName evidence="2">Uncharacterized protein</fullName>
    </submittedName>
</protein>
<dbReference type="AlphaFoldDB" id="A0A448WXT6"/>
<sequence>MVEGVVLGVVAVETQVVDFAIAGGAELTWPMLTGKLTNADTDPMWSSSSPMAREELKEAGRLSGAVASKAESKVDWVANMPEIVAEFEPEAAEEVEDDEEKDDDDDEEDEEEKEFLAGCKAALSTGIASTNSRSDKLRLSLATESSDADRFSKL</sequence>
<feature type="region of interest" description="Disordered" evidence="1">
    <location>
        <begin position="129"/>
        <end position="154"/>
    </location>
</feature>
<feature type="compositionally biased region" description="Acidic residues" evidence="1">
    <location>
        <begin position="87"/>
        <end position="113"/>
    </location>
</feature>
<evidence type="ECO:0000256" key="1">
    <source>
        <dbReference type="SAM" id="MobiDB-lite"/>
    </source>
</evidence>
<name>A0A448WXT6_9PLAT</name>
<dbReference type="EMBL" id="CAAALY010058698">
    <property type="protein sequence ID" value="VEL22849.1"/>
    <property type="molecule type" value="Genomic_DNA"/>
</dbReference>
<feature type="region of interest" description="Disordered" evidence="1">
    <location>
        <begin position="87"/>
        <end position="115"/>
    </location>
</feature>
<evidence type="ECO:0000313" key="3">
    <source>
        <dbReference type="Proteomes" id="UP000784294"/>
    </source>
</evidence>
<organism evidence="2 3">
    <name type="scientific">Protopolystoma xenopodis</name>
    <dbReference type="NCBI Taxonomy" id="117903"/>
    <lineage>
        <taxon>Eukaryota</taxon>
        <taxon>Metazoa</taxon>
        <taxon>Spiralia</taxon>
        <taxon>Lophotrochozoa</taxon>
        <taxon>Platyhelminthes</taxon>
        <taxon>Monogenea</taxon>
        <taxon>Polyopisthocotylea</taxon>
        <taxon>Polystomatidea</taxon>
        <taxon>Polystomatidae</taxon>
        <taxon>Protopolystoma</taxon>
    </lineage>
</organism>
<gene>
    <name evidence="2" type="ORF">PXEA_LOCUS16289</name>
</gene>
<keyword evidence="3" id="KW-1185">Reference proteome</keyword>
<reference evidence="2" key="1">
    <citation type="submission" date="2018-11" db="EMBL/GenBank/DDBJ databases">
        <authorList>
            <consortium name="Pathogen Informatics"/>
        </authorList>
    </citation>
    <scope>NUCLEOTIDE SEQUENCE</scope>
</reference>